<dbReference type="AlphaFoldDB" id="A0A426Y3Z7"/>
<organism evidence="2 3">
    <name type="scientific">Ensete ventricosum</name>
    <name type="common">Abyssinian banana</name>
    <name type="synonym">Musa ensete</name>
    <dbReference type="NCBI Taxonomy" id="4639"/>
    <lineage>
        <taxon>Eukaryota</taxon>
        <taxon>Viridiplantae</taxon>
        <taxon>Streptophyta</taxon>
        <taxon>Embryophyta</taxon>
        <taxon>Tracheophyta</taxon>
        <taxon>Spermatophyta</taxon>
        <taxon>Magnoliopsida</taxon>
        <taxon>Liliopsida</taxon>
        <taxon>Zingiberales</taxon>
        <taxon>Musaceae</taxon>
        <taxon>Ensete</taxon>
    </lineage>
</organism>
<gene>
    <name evidence="2" type="ORF">B296_00035253</name>
</gene>
<proteinExistence type="predicted"/>
<sequence>CSAHSMTPLASLATRAIRASAAHRDASSLSSAYGESAVSSPRNESDRMRSSPPPQRVRSPLAELIRF</sequence>
<name>A0A426Y3Z7_ENSVE</name>
<evidence type="ECO:0000256" key="1">
    <source>
        <dbReference type="SAM" id="MobiDB-lite"/>
    </source>
</evidence>
<feature type="non-terminal residue" evidence="2">
    <location>
        <position position="1"/>
    </location>
</feature>
<accession>A0A426Y3Z7</accession>
<reference evidence="2 3" key="1">
    <citation type="journal article" date="2014" name="Agronomy (Basel)">
        <title>A Draft Genome Sequence for Ensete ventricosum, the Drought-Tolerant Tree Against Hunger.</title>
        <authorList>
            <person name="Harrison J."/>
            <person name="Moore K.A."/>
            <person name="Paszkiewicz K."/>
            <person name="Jones T."/>
            <person name="Grant M."/>
            <person name="Ambacheew D."/>
            <person name="Muzemil S."/>
            <person name="Studholme D.J."/>
        </authorList>
    </citation>
    <scope>NUCLEOTIDE SEQUENCE [LARGE SCALE GENOMIC DNA]</scope>
</reference>
<dbReference type="EMBL" id="AMZH03015176">
    <property type="protein sequence ID" value="RRT46466.1"/>
    <property type="molecule type" value="Genomic_DNA"/>
</dbReference>
<feature type="region of interest" description="Disordered" evidence="1">
    <location>
        <begin position="20"/>
        <end position="67"/>
    </location>
</feature>
<evidence type="ECO:0000313" key="2">
    <source>
        <dbReference type="EMBL" id="RRT46466.1"/>
    </source>
</evidence>
<evidence type="ECO:0000313" key="3">
    <source>
        <dbReference type="Proteomes" id="UP000287651"/>
    </source>
</evidence>
<comment type="caution">
    <text evidence="2">The sequence shown here is derived from an EMBL/GenBank/DDBJ whole genome shotgun (WGS) entry which is preliminary data.</text>
</comment>
<dbReference type="Proteomes" id="UP000287651">
    <property type="component" value="Unassembled WGS sequence"/>
</dbReference>
<protein>
    <submittedName>
        <fullName evidence="2">Uncharacterized protein</fullName>
    </submittedName>
</protein>
<feature type="compositionally biased region" description="Polar residues" evidence="1">
    <location>
        <begin position="27"/>
        <end position="42"/>
    </location>
</feature>